<dbReference type="CDD" id="cd01301">
    <property type="entry name" value="rDP_like"/>
    <property type="match status" value="1"/>
</dbReference>
<dbReference type="InterPro" id="IPR008257">
    <property type="entry name" value="Pept_M19"/>
</dbReference>
<dbReference type="GO" id="GO:0006508">
    <property type="term" value="P:proteolysis"/>
    <property type="evidence" value="ECO:0007669"/>
    <property type="project" value="InterPro"/>
</dbReference>
<evidence type="ECO:0000313" key="1">
    <source>
        <dbReference type="EMBL" id="GAW91534.1"/>
    </source>
</evidence>
<dbReference type="PANTHER" id="PTHR10443:SF12">
    <property type="entry name" value="DIPEPTIDASE"/>
    <property type="match status" value="1"/>
</dbReference>
<gene>
    <name evidence="1" type="ORF">KKC1_06950</name>
</gene>
<dbReference type="Gene3D" id="3.20.20.140">
    <property type="entry name" value="Metal-dependent hydrolases"/>
    <property type="match status" value="1"/>
</dbReference>
<protein>
    <submittedName>
        <fullName evidence="1">Dipeptidase</fullName>
    </submittedName>
</protein>
<reference evidence="2" key="1">
    <citation type="journal article" date="2017" name="Appl. Environ. Microbiol.">
        <title>Genomic analysis of Calderihabitans maritimus KKC1, a thermophilic hydrogenogenic carboxydotrophic bacterium isolated from marine sediment.</title>
        <authorList>
            <person name="Omae K."/>
            <person name="Yoneda Y."/>
            <person name="Fukuyama Y."/>
            <person name="Yoshida T."/>
            <person name="Sako Y."/>
        </authorList>
    </citation>
    <scope>NUCLEOTIDE SEQUENCE [LARGE SCALE GENOMIC DNA]</scope>
    <source>
        <strain evidence="2">KKC1</strain>
    </source>
</reference>
<dbReference type="InterPro" id="IPR032466">
    <property type="entry name" value="Metal_Hydrolase"/>
</dbReference>
<sequence>MEDMSESYARKAQRFSRQCFLVDTHCDTLGEIIKGKRTLGEESCLGHVDLPRLEKAGIDLQFFAAFVEPHYKPWGSLFRLMQLIDVFHRELEKNANKMGLILSAEDIHDLKDKNKIGALLAVEGGEALGGELGVLRLLFKLGVRSLGLTWNQRNEIADGIGEGGSAGGLSSFGRQVVKEMNRLGMLVDVSHLAIRGFWDVLEVSQDPVIASHSNCYSLCPHPRNLLDEQIKGLAEHGGVISITFAPQFLDQNEATVEKVLEHIEYACTLVGAEHVGIGSDFDGIDNTPKGLEDVTKLSLVIEGLLRRGFHWSEVQNIMGGNVLRILRQVLPKRNKQKDQGIT</sequence>
<dbReference type="EMBL" id="BDGJ01000018">
    <property type="protein sequence ID" value="GAW91534.1"/>
    <property type="molecule type" value="Genomic_DNA"/>
</dbReference>
<dbReference type="Proteomes" id="UP000197032">
    <property type="component" value="Unassembled WGS sequence"/>
</dbReference>
<dbReference type="AlphaFoldDB" id="A0A1Z5HPU7"/>
<keyword evidence="2" id="KW-1185">Reference proteome</keyword>
<accession>A0A1Z5HPU7</accession>
<comment type="caution">
    <text evidence="1">The sequence shown here is derived from an EMBL/GenBank/DDBJ whole genome shotgun (WGS) entry which is preliminary data.</text>
</comment>
<organism evidence="1 2">
    <name type="scientific">Calderihabitans maritimus</name>
    <dbReference type="NCBI Taxonomy" id="1246530"/>
    <lineage>
        <taxon>Bacteria</taxon>
        <taxon>Bacillati</taxon>
        <taxon>Bacillota</taxon>
        <taxon>Clostridia</taxon>
        <taxon>Neomoorellales</taxon>
        <taxon>Calderihabitantaceae</taxon>
        <taxon>Calderihabitans</taxon>
    </lineage>
</organism>
<dbReference type="PROSITE" id="PS51365">
    <property type="entry name" value="RENAL_DIPEPTIDASE_2"/>
    <property type="match status" value="1"/>
</dbReference>
<name>A0A1Z5HPU7_9FIRM</name>
<evidence type="ECO:0000313" key="2">
    <source>
        <dbReference type="Proteomes" id="UP000197032"/>
    </source>
</evidence>
<dbReference type="Pfam" id="PF01244">
    <property type="entry name" value="Peptidase_M19"/>
    <property type="match status" value="1"/>
</dbReference>
<dbReference type="PANTHER" id="PTHR10443">
    <property type="entry name" value="MICROSOMAL DIPEPTIDASE"/>
    <property type="match status" value="1"/>
</dbReference>
<proteinExistence type="predicted"/>
<dbReference type="SUPFAM" id="SSF51556">
    <property type="entry name" value="Metallo-dependent hydrolases"/>
    <property type="match status" value="1"/>
</dbReference>
<dbReference type="GO" id="GO:0070573">
    <property type="term" value="F:metallodipeptidase activity"/>
    <property type="evidence" value="ECO:0007669"/>
    <property type="project" value="InterPro"/>
</dbReference>